<dbReference type="PANTHER" id="PTHR10127:SF850">
    <property type="entry name" value="METALLOENDOPEPTIDASE"/>
    <property type="match status" value="1"/>
</dbReference>
<feature type="region of interest" description="Disordered" evidence="3">
    <location>
        <begin position="410"/>
        <end position="432"/>
    </location>
</feature>
<protein>
    <recommendedName>
        <fullName evidence="2">Metalloendopeptidase</fullName>
        <ecNumber evidence="2">3.4.24.-</ecNumber>
    </recommendedName>
</protein>
<dbReference type="GO" id="GO:0008270">
    <property type="term" value="F:zinc ion binding"/>
    <property type="evidence" value="ECO:0007669"/>
    <property type="project" value="UniProtKB-UniRule"/>
</dbReference>
<proteinExistence type="predicted"/>
<dbReference type="OrthoDB" id="291007at2759"/>
<keyword evidence="1 2" id="KW-0862">Zinc</keyword>
<comment type="caution">
    <text evidence="6">The sequence shown here is derived from an EMBL/GenBank/DDBJ whole genome shotgun (WGS) entry which is preliminary data.</text>
</comment>
<evidence type="ECO:0000313" key="7">
    <source>
        <dbReference type="Proteomes" id="UP000192578"/>
    </source>
</evidence>
<feature type="domain" description="Peptidase M12A" evidence="5">
    <location>
        <begin position="101"/>
        <end position="302"/>
    </location>
</feature>
<feature type="binding site" evidence="1">
    <location>
        <position position="201"/>
    </location>
    <ligand>
        <name>Zn(2+)</name>
        <dbReference type="ChEBI" id="CHEBI:29105"/>
        <note>catalytic</note>
    </ligand>
</feature>
<name>A0A1W0X891_HYPEX</name>
<dbReference type="PROSITE" id="PS51864">
    <property type="entry name" value="ASTACIN"/>
    <property type="match status" value="1"/>
</dbReference>
<evidence type="ECO:0000256" key="1">
    <source>
        <dbReference type="PROSITE-ProRule" id="PRU01211"/>
    </source>
</evidence>
<dbReference type="InterPro" id="IPR034035">
    <property type="entry name" value="Astacin-like_dom"/>
</dbReference>
<evidence type="ECO:0000256" key="4">
    <source>
        <dbReference type="SAM" id="Phobius"/>
    </source>
</evidence>
<accession>A0A1W0X891</accession>
<dbReference type="PANTHER" id="PTHR10127">
    <property type="entry name" value="DISCOIDIN, CUB, EGF, LAMININ , AND ZINC METALLOPROTEASE DOMAIN CONTAINING"/>
    <property type="match status" value="1"/>
</dbReference>
<feature type="transmembrane region" description="Helical" evidence="4">
    <location>
        <begin position="378"/>
        <end position="397"/>
    </location>
</feature>
<dbReference type="GO" id="GO:0006508">
    <property type="term" value="P:proteolysis"/>
    <property type="evidence" value="ECO:0007669"/>
    <property type="project" value="UniProtKB-KW"/>
</dbReference>
<organism evidence="6 7">
    <name type="scientific">Hypsibius exemplaris</name>
    <name type="common">Freshwater tardigrade</name>
    <dbReference type="NCBI Taxonomy" id="2072580"/>
    <lineage>
        <taxon>Eukaryota</taxon>
        <taxon>Metazoa</taxon>
        <taxon>Ecdysozoa</taxon>
        <taxon>Tardigrada</taxon>
        <taxon>Eutardigrada</taxon>
        <taxon>Parachela</taxon>
        <taxon>Hypsibioidea</taxon>
        <taxon>Hypsibiidae</taxon>
        <taxon>Hypsibius</taxon>
    </lineage>
</organism>
<evidence type="ECO:0000313" key="6">
    <source>
        <dbReference type="EMBL" id="OQV23624.1"/>
    </source>
</evidence>
<comment type="caution">
    <text evidence="1">Lacks conserved residue(s) required for the propagation of feature annotation.</text>
</comment>
<keyword evidence="2" id="KW-0378">Hydrolase</keyword>
<dbReference type="InterPro" id="IPR024079">
    <property type="entry name" value="MetalloPept_cat_dom_sf"/>
</dbReference>
<keyword evidence="4" id="KW-0812">Transmembrane</keyword>
<sequence length="544" mass="60992">MNSSKNMKLVYFASFLWTVVLCQRKGPLLVSIESVSPNSTTHLNGTVESISPNSTSYINGTEENVDHELDRQRHFCQPSTAGLFEGDIMGVKAGRIIGRNELIARKWTDNKLWYEISDRFTPAQKALIESGISEINSKVAALRITPRRNRADCKNYVSVEPGATGSGCSTYVGMIGGKQILNLEAANPCFVKGTILHDFMHAMGFWHEQSRTDRDQYIDLNLTNVNAFNRAYMFQKYTDPKIGDLGEPYDINSLMHYDKTSFAIDTNIRTVTAKFPNQNKPIGQKSVLTPVLLTDRLIPSNPFNIYVGKLLSANLIVLFFQYLPSVIAERSHGRWYLGNAACTLYELCQGIIAGVQMQNHAVMGVNPPSLVWSQIKDVFFDLGAIGVVQVSFIVVSIKLYGQYRERRGEGSASVRPSANRGEGAVTGSRDDTPQQVLAQIEARSRRNVTRKYILLGILTLSVLVFYCPAITFYVLYDFVWGLNFAAFPRALDLYQAGWMLWPCQQLMDPLIFSLTLDPLRQAMLRSIYKLLPPVAKPRSVQPLI</sequence>
<dbReference type="EC" id="3.4.24.-" evidence="2"/>
<feature type="binding site" evidence="1">
    <location>
        <position position="197"/>
    </location>
    <ligand>
        <name>Zn(2+)</name>
        <dbReference type="ChEBI" id="CHEBI:29105"/>
        <note>catalytic</note>
    </ligand>
</feature>
<keyword evidence="1 2" id="KW-0479">Metal-binding</keyword>
<dbReference type="Gene3D" id="3.40.390.10">
    <property type="entry name" value="Collagenase (Catalytic Domain)"/>
    <property type="match status" value="1"/>
</dbReference>
<dbReference type="SUPFAM" id="SSF55486">
    <property type="entry name" value="Metalloproteases ('zincins'), catalytic domain"/>
    <property type="match status" value="1"/>
</dbReference>
<dbReference type="SUPFAM" id="SSF81321">
    <property type="entry name" value="Family A G protein-coupled receptor-like"/>
    <property type="match status" value="1"/>
</dbReference>
<keyword evidence="2" id="KW-0645">Protease</keyword>
<keyword evidence="4" id="KW-0472">Membrane</keyword>
<gene>
    <name evidence="6" type="ORF">BV898_02367</name>
</gene>
<dbReference type="AlphaFoldDB" id="A0A1W0X891"/>
<evidence type="ECO:0000259" key="5">
    <source>
        <dbReference type="PROSITE" id="PS51864"/>
    </source>
</evidence>
<feature type="signal peptide" evidence="2">
    <location>
        <begin position="1"/>
        <end position="22"/>
    </location>
</feature>
<dbReference type="CDD" id="cd04280">
    <property type="entry name" value="ZnMc_astacin_like"/>
    <property type="match status" value="1"/>
</dbReference>
<dbReference type="Pfam" id="PF01400">
    <property type="entry name" value="Astacin"/>
    <property type="match status" value="1"/>
</dbReference>
<dbReference type="Proteomes" id="UP000192578">
    <property type="component" value="Unassembled WGS sequence"/>
</dbReference>
<evidence type="ECO:0000256" key="2">
    <source>
        <dbReference type="RuleBase" id="RU361183"/>
    </source>
</evidence>
<reference evidence="7" key="1">
    <citation type="submission" date="2017-01" db="EMBL/GenBank/DDBJ databases">
        <title>Comparative genomics of anhydrobiosis in the tardigrade Hypsibius dujardini.</title>
        <authorList>
            <person name="Yoshida Y."/>
            <person name="Koutsovoulos G."/>
            <person name="Laetsch D."/>
            <person name="Stevens L."/>
            <person name="Kumar S."/>
            <person name="Horikawa D."/>
            <person name="Ishino K."/>
            <person name="Komine S."/>
            <person name="Tomita M."/>
            <person name="Blaxter M."/>
            <person name="Arakawa K."/>
        </authorList>
    </citation>
    <scope>NUCLEOTIDE SEQUENCE [LARGE SCALE GENOMIC DNA]</scope>
    <source>
        <strain evidence="7">Z151</strain>
    </source>
</reference>
<dbReference type="GO" id="GO:0004222">
    <property type="term" value="F:metalloendopeptidase activity"/>
    <property type="evidence" value="ECO:0007669"/>
    <property type="project" value="UniProtKB-UniRule"/>
</dbReference>
<dbReference type="InterPro" id="IPR001506">
    <property type="entry name" value="Peptidase_M12A"/>
</dbReference>
<keyword evidence="2" id="KW-0732">Signal</keyword>
<dbReference type="SMART" id="SM00235">
    <property type="entry name" value="ZnMc"/>
    <property type="match status" value="1"/>
</dbReference>
<keyword evidence="4" id="KW-1133">Transmembrane helix</keyword>
<evidence type="ECO:0000256" key="3">
    <source>
        <dbReference type="SAM" id="MobiDB-lite"/>
    </source>
</evidence>
<feature type="transmembrane region" description="Helical" evidence="4">
    <location>
        <begin position="452"/>
        <end position="476"/>
    </location>
</feature>
<dbReference type="PRINTS" id="PR00480">
    <property type="entry name" value="ASTACIN"/>
</dbReference>
<dbReference type="EMBL" id="MTYJ01000010">
    <property type="protein sequence ID" value="OQV23624.1"/>
    <property type="molecule type" value="Genomic_DNA"/>
</dbReference>
<keyword evidence="7" id="KW-1185">Reference proteome</keyword>
<feature type="binding site" evidence="1">
    <location>
        <position position="207"/>
    </location>
    <ligand>
        <name>Zn(2+)</name>
        <dbReference type="ChEBI" id="CHEBI:29105"/>
        <note>catalytic</note>
    </ligand>
</feature>
<keyword evidence="2" id="KW-0482">Metalloprotease</keyword>
<dbReference type="InterPro" id="IPR006026">
    <property type="entry name" value="Peptidase_Metallo"/>
</dbReference>
<comment type="cofactor">
    <cofactor evidence="1 2">
        <name>Zn(2+)</name>
        <dbReference type="ChEBI" id="CHEBI:29105"/>
    </cofactor>
    <text evidence="1 2">Binds 1 zinc ion per subunit.</text>
</comment>
<feature type="chain" id="PRO_5011812514" description="Metalloendopeptidase" evidence="2">
    <location>
        <begin position="23"/>
        <end position="544"/>
    </location>
</feature>